<dbReference type="InterPro" id="IPR050640">
    <property type="entry name" value="Bact_2-comp_sensor_kinase"/>
</dbReference>
<dbReference type="EMBL" id="QNQU01000007">
    <property type="protein sequence ID" value="RBQ07826.1"/>
    <property type="molecule type" value="Genomic_DNA"/>
</dbReference>
<comment type="caution">
    <text evidence="3">The sequence shown here is derived from an EMBL/GenBank/DDBJ whole genome shotgun (WGS) entry which is preliminary data.</text>
</comment>
<keyword evidence="1" id="KW-0812">Transmembrane</keyword>
<gene>
    <name evidence="3" type="ORF">DRW42_09485</name>
</gene>
<dbReference type="Proteomes" id="UP000252081">
    <property type="component" value="Unassembled WGS sequence"/>
</dbReference>
<feature type="transmembrane region" description="Helical" evidence="1">
    <location>
        <begin position="39"/>
        <end position="59"/>
    </location>
</feature>
<dbReference type="RefSeq" id="WP_113948585.1">
    <property type="nucleotide sequence ID" value="NZ_QNQU01000007.1"/>
</dbReference>
<dbReference type="GO" id="GO:0016020">
    <property type="term" value="C:membrane"/>
    <property type="evidence" value="ECO:0007669"/>
    <property type="project" value="InterPro"/>
</dbReference>
<dbReference type="AlphaFoldDB" id="A0A366L1W0"/>
<feature type="transmembrane region" description="Helical" evidence="1">
    <location>
        <begin position="71"/>
        <end position="90"/>
    </location>
</feature>
<dbReference type="PANTHER" id="PTHR34220">
    <property type="entry name" value="SENSOR HISTIDINE KINASE YPDA"/>
    <property type="match status" value="1"/>
</dbReference>
<feature type="transmembrane region" description="Helical" evidence="1">
    <location>
        <begin position="110"/>
        <end position="133"/>
    </location>
</feature>
<keyword evidence="4" id="KW-1185">Reference proteome</keyword>
<organism evidence="3 4">
    <name type="scientific">Pedobacter miscanthi</name>
    <dbReference type="NCBI Taxonomy" id="2259170"/>
    <lineage>
        <taxon>Bacteria</taxon>
        <taxon>Pseudomonadati</taxon>
        <taxon>Bacteroidota</taxon>
        <taxon>Sphingobacteriia</taxon>
        <taxon>Sphingobacteriales</taxon>
        <taxon>Sphingobacteriaceae</taxon>
        <taxon>Pedobacter</taxon>
    </lineage>
</organism>
<reference evidence="3 4" key="1">
    <citation type="submission" date="2018-07" db="EMBL/GenBank/DDBJ databases">
        <title>A draft genome of a endophytic bacteria, a new species of Pedobacter.</title>
        <authorList>
            <person name="Zhang Z.D."/>
            <person name="Chen Z.J."/>
        </authorList>
    </citation>
    <scope>NUCLEOTIDE SEQUENCE [LARGE SCALE GENOMIC DNA]</scope>
    <source>
        <strain evidence="3 4">RS10</strain>
    </source>
</reference>
<dbReference type="InterPro" id="IPR010559">
    <property type="entry name" value="Sig_transdc_His_kin_internal"/>
</dbReference>
<keyword evidence="1" id="KW-0472">Membrane</keyword>
<dbReference type="PANTHER" id="PTHR34220:SF7">
    <property type="entry name" value="SENSOR HISTIDINE KINASE YPDA"/>
    <property type="match status" value="1"/>
</dbReference>
<dbReference type="OrthoDB" id="9792992at2"/>
<keyword evidence="1" id="KW-1133">Transmembrane helix</keyword>
<dbReference type="Pfam" id="PF06580">
    <property type="entry name" value="His_kinase"/>
    <property type="match status" value="1"/>
</dbReference>
<evidence type="ECO:0000313" key="4">
    <source>
        <dbReference type="Proteomes" id="UP000252081"/>
    </source>
</evidence>
<proteinExistence type="predicted"/>
<feature type="domain" description="Signal transduction histidine kinase internal region" evidence="2">
    <location>
        <begin position="170"/>
        <end position="245"/>
    </location>
</feature>
<evidence type="ECO:0000313" key="3">
    <source>
        <dbReference type="EMBL" id="RBQ07826.1"/>
    </source>
</evidence>
<protein>
    <recommendedName>
        <fullName evidence="2">Signal transduction histidine kinase internal region domain-containing protein</fullName>
    </recommendedName>
</protein>
<feature type="transmembrane region" description="Helical" evidence="1">
    <location>
        <begin position="7"/>
        <end position="27"/>
    </location>
</feature>
<dbReference type="GO" id="GO:0000155">
    <property type="term" value="F:phosphorelay sensor kinase activity"/>
    <property type="evidence" value="ECO:0007669"/>
    <property type="project" value="InterPro"/>
</dbReference>
<evidence type="ECO:0000256" key="1">
    <source>
        <dbReference type="SAM" id="Phobius"/>
    </source>
</evidence>
<evidence type="ECO:0000259" key="2">
    <source>
        <dbReference type="Pfam" id="PF06580"/>
    </source>
</evidence>
<sequence length="354" mass="41255">MKKFIKYYWWHLILWFSFIVYETLAIWTVRGKFSNTENYLFHYLINIPISYLVSGMILPCTIKPGRRNIPLLMLLILLTILIFLIFSNFADRLLAMINGRTFFGDFELDHIFVGATMWRGIYFMGIGVTLFLYQYSKRSDQKSARLEKQTIEKDLHQSQLALELAEAKNAYLRAQINPHFMLSTLSFIHDSTRITDPKAGQAVLQLSKVLRYALDTERGSEKTLLRAEIEQAEILLNITRIRKEKTFINLLYDEKDWGIRLIPFILPSLTENMLKHGNLSISSDPGEINVAVRNNWLFIETRNLISTGINDSGLHTGLVNIEQRLRHSYGERANISYRKQEDRHFTVNVCLPIE</sequence>
<name>A0A366L1W0_9SPHI</name>
<accession>A0A366L1W0</accession>